<protein>
    <recommendedName>
        <fullName evidence="2">YgiT-type zinc finger domain-containing protein</fullName>
    </recommendedName>
</protein>
<dbReference type="AlphaFoldDB" id="B6AKV8"/>
<accession>B6AKV8</accession>
<dbReference type="InterPro" id="IPR022453">
    <property type="entry name" value="Znf_MqsA-type"/>
</dbReference>
<evidence type="ECO:0000313" key="1">
    <source>
        <dbReference type="EMBL" id="EDZ40210.1"/>
    </source>
</evidence>
<sequence>MKCLVCGDNMEPQVTDMPFKVSDRTIMILKDLPVFQCENCVKSVIEDPVMEKVDALLGKVNRTVELEIVQFAAEGSK</sequence>
<evidence type="ECO:0008006" key="2">
    <source>
        <dbReference type="Google" id="ProtNLM"/>
    </source>
</evidence>
<dbReference type="NCBIfam" id="TIGR03831">
    <property type="entry name" value="YgiT_finger"/>
    <property type="match status" value="1"/>
</dbReference>
<name>B6AKV8_9BACT</name>
<dbReference type="EMBL" id="DS995259">
    <property type="protein sequence ID" value="EDZ40210.1"/>
    <property type="molecule type" value="Genomic_DNA"/>
</dbReference>
<gene>
    <name evidence="1" type="ORF">CGL2_10641009</name>
</gene>
<reference evidence="1" key="1">
    <citation type="journal article" date="2004" name="Nature">
        <title>Community structure and metabolism through reconstruction of microbial genomes from the environment.</title>
        <authorList>
            <person name="Tyson G.W."/>
            <person name="Chapman J."/>
            <person name="Hugenholtz P."/>
            <person name="Allen E.E."/>
            <person name="Ram R.J."/>
            <person name="Richardson P.M."/>
            <person name="Solovyev V.V."/>
            <person name="Rubin E.M."/>
            <person name="Rokhsar D.S."/>
            <person name="Banfield J.F."/>
        </authorList>
    </citation>
    <scope>NUCLEOTIDE SEQUENCE [LARGE SCALE GENOMIC DNA]</scope>
</reference>
<dbReference type="Gene3D" id="3.10.20.860">
    <property type="match status" value="1"/>
</dbReference>
<proteinExistence type="predicted"/>
<organism evidence="1">
    <name type="scientific">Leptospirillum sp. Group II '5-way CG'</name>
    <dbReference type="NCBI Taxonomy" id="419541"/>
    <lineage>
        <taxon>Bacteria</taxon>
        <taxon>Pseudomonadati</taxon>
        <taxon>Nitrospirota</taxon>
        <taxon>Nitrospiria</taxon>
        <taxon>Nitrospirales</taxon>
        <taxon>Nitrospiraceae</taxon>
        <taxon>Leptospirillum</taxon>
    </lineage>
</organism>
<reference evidence="1" key="2">
    <citation type="journal article" date="2008" name="PLoS Biol.">
        <title>Population genomic analysis of strain variation in Leptospirillum group II bacteria involved in acid mine drainage formation.</title>
        <authorList>
            <person name="Simmons S.L."/>
            <person name="Dibartolo G."/>
            <person name="Denef V.J."/>
            <person name="Goltsman D.S."/>
            <person name="Thelen M.P."/>
            <person name="Banfield J.F."/>
        </authorList>
    </citation>
    <scope>NUCLEOTIDE SEQUENCE [LARGE SCALE GENOMIC DNA]</scope>
</reference>